<feature type="region of interest" description="Disordered" evidence="10">
    <location>
        <begin position="473"/>
        <end position="492"/>
    </location>
</feature>
<evidence type="ECO:0000256" key="10">
    <source>
        <dbReference type="SAM" id="MobiDB-lite"/>
    </source>
</evidence>
<name>Q2NVZ2_SODGM</name>
<dbReference type="NCBIfam" id="TIGR00835">
    <property type="entry name" value="agcS"/>
    <property type="match status" value="1"/>
</dbReference>
<dbReference type="RefSeq" id="WP_011410271.1">
    <property type="nucleotide sequence ID" value="NC_007712.1"/>
</dbReference>
<evidence type="ECO:0000313" key="11">
    <source>
        <dbReference type="EMBL" id="BAE73683.1"/>
    </source>
</evidence>
<protein>
    <submittedName>
        <fullName evidence="11">Alanine-sodium transport protein</fullName>
    </submittedName>
    <submittedName>
        <fullName evidence="12">Amino-acid carrier protein AlsT</fullName>
    </submittedName>
</protein>
<dbReference type="PRINTS" id="PR00175">
    <property type="entry name" value="NAALASMPORT"/>
</dbReference>
<keyword evidence="9" id="KW-0997">Cell inner membrane</keyword>
<evidence type="ECO:0000256" key="9">
    <source>
        <dbReference type="RuleBase" id="RU363064"/>
    </source>
</evidence>
<dbReference type="FunFam" id="1.20.1740.10:FF:000004">
    <property type="entry name" value="Sodium:alanine symporter family protein"/>
    <property type="match status" value="1"/>
</dbReference>
<feature type="transmembrane region" description="Helical" evidence="9">
    <location>
        <begin position="354"/>
        <end position="371"/>
    </location>
</feature>
<feature type="compositionally biased region" description="Polar residues" evidence="10">
    <location>
        <begin position="476"/>
        <end position="485"/>
    </location>
</feature>
<evidence type="ECO:0000313" key="13">
    <source>
        <dbReference type="Proteomes" id="UP000001932"/>
    </source>
</evidence>
<evidence type="ECO:0000313" key="12">
    <source>
        <dbReference type="EMBL" id="CRL44091.1"/>
    </source>
</evidence>
<organism evidence="11 13">
    <name type="scientific">Sodalis glossinidius (strain morsitans)</name>
    <dbReference type="NCBI Taxonomy" id="343509"/>
    <lineage>
        <taxon>Bacteria</taxon>
        <taxon>Pseudomonadati</taxon>
        <taxon>Pseudomonadota</taxon>
        <taxon>Gammaproteobacteria</taxon>
        <taxon>Enterobacterales</taxon>
        <taxon>Bruguierivoracaceae</taxon>
        <taxon>Sodalis</taxon>
    </lineage>
</organism>
<proteinExistence type="inferred from homology"/>
<comment type="subcellular location">
    <subcellularLocation>
        <location evidence="9">Cell inner membrane</location>
        <topology evidence="9">Multi-pass membrane protein</topology>
    </subcellularLocation>
    <subcellularLocation>
        <location evidence="1">Cell membrane</location>
        <topology evidence="1">Multi-pass membrane protein</topology>
    </subcellularLocation>
</comment>
<dbReference type="PANTHER" id="PTHR30330">
    <property type="entry name" value="AGSS FAMILY TRANSPORTER, SODIUM-ALANINE"/>
    <property type="match status" value="1"/>
</dbReference>
<evidence type="ECO:0000256" key="2">
    <source>
        <dbReference type="ARBA" id="ARBA00009261"/>
    </source>
</evidence>
<dbReference type="Pfam" id="PF01235">
    <property type="entry name" value="Na_Ala_symp"/>
    <property type="match status" value="1"/>
</dbReference>
<feature type="transmembrane region" description="Helical" evidence="9">
    <location>
        <begin position="297"/>
        <end position="319"/>
    </location>
</feature>
<dbReference type="KEGG" id="sgl:SG0408"/>
<keyword evidence="3 9" id="KW-0813">Transport</keyword>
<accession>Q2NVZ2</accession>
<feature type="transmembrane region" description="Helical" evidence="9">
    <location>
        <begin position="137"/>
        <end position="159"/>
    </location>
</feature>
<keyword evidence="5 9" id="KW-0812">Transmembrane</keyword>
<dbReference type="PANTHER" id="PTHR30330:SF1">
    <property type="entry name" value="AMINO-ACID CARRIER PROTEIN ALST"/>
    <property type="match status" value="1"/>
</dbReference>
<sequence length="492" mass="52631">MAELLNFINNLLRDSLLIYLLLGTSIWFTLRTGFIQIRHFCHTFTILKDSGTRGGGGISPFQALCTSLAARIGCGNLMGVAIALILGGPGAIFWMWLAALIGMATAFAESTLAQLYKIRDDRGNACGGPAWYMANGLGLRWMGTLFTLFLLAGYGGFFSAVQANAITLSAQQLSGMGRWPITLALLILSAAAIFGGLRAIARLTQWLVPIIGIIYLLLAGWVVVHHWRQLATVAALVFNSAFGLPEAASGLVGYGLAQAIFQGVQRGLFSNEAGTGSAPNIAAAAAPWPPHPASQGYIQMLAVFIDTLVICSATAAIILTSGTLEHAHADLHGIALINQALATVTGHWSMPLLMALVFVFSFAAIIGNYAYAESSLRFFVLQPMKLKWLLRLLTLTMILFGCVAEVSVVWRLADLAMGLMTITNLIALLLLSPVVLMLANDYNSQRAIGKLPTFYAVNFPAIAPQLAPDLWGRPTASHQESSSTAAPKPLDR</sequence>
<keyword evidence="13" id="KW-1185">Reference proteome</keyword>
<evidence type="ECO:0000256" key="4">
    <source>
        <dbReference type="ARBA" id="ARBA00022475"/>
    </source>
</evidence>
<dbReference type="InterPro" id="IPR001463">
    <property type="entry name" value="Na/Ala_symport"/>
</dbReference>
<dbReference type="STRING" id="343509.SG0408"/>
<feature type="transmembrane region" description="Helical" evidence="9">
    <location>
        <begin position="68"/>
        <end position="87"/>
    </location>
</feature>
<evidence type="ECO:0000256" key="3">
    <source>
        <dbReference type="ARBA" id="ARBA00022448"/>
    </source>
</evidence>
<evidence type="ECO:0000256" key="5">
    <source>
        <dbReference type="ARBA" id="ARBA00022692"/>
    </source>
</evidence>
<evidence type="ECO:0000256" key="1">
    <source>
        <dbReference type="ARBA" id="ARBA00004651"/>
    </source>
</evidence>
<keyword evidence="8 9" id="KW-0472">Membrane</keyword>
<dbReference type="EMBL" id="LN854557">
    <property type="protein sequence ID" value="CRL44091.1"/>
    <property type="molecule type" value="Genomic_DNA"/>
</dbReference>
<comment type="similarity">
    <text evidence="2 9">Belongs to the alanine or glycine:cation symporter (AGCS) (TC 2.A.25) family.</text>
</comment>
<feature type="transmembrane region" description="Helical" evidence="9">
    <location>
        <begin position="16"/>
        <end position="34"/>
    </location>
</feature>
<reference evidence="11 13" key="1">
    <citation type="journal article" date="2006" name="Genome Res.">
        <title>Massive genome erosion and functional adaptations provide insights into the symbiotic lifestyle of Sodalis glossinidius in the tsetse host.</title>
        <authorList>
            <person name="Toh H."/>
            <person name="Weiss B.L."/>
            <person name="Perkin S.A.H."/>
            <person name="Yamashita A."/>
            <person name="Oshima K."/>
            <person name="Hattori M."/>
            <person name="Aksoy S."/>
        </authorList>
    </citation>
    <scope>NUCLEOTIDE SEQUENCE [LARGE SCALE GENOMIC DNA]</scope>
    <source>
        <strain evidence="11">Morsitans</strain>
        <strain evidence="13">morsitans</strain>
    </source>
</reference>
<dbReference type="GO" id="GO:0005283">
    <property type="term" value="F:amino acid:sodium symporter activity"/>
    <property type="evidence" value="ECO:0007669"/>
    <property type="project" value="InterPro"/>
</dbReference>
<dbReference type="Gene3D" id="1.20.1740.10">
    <property type="entry name" value="Amino acid/polyamine transporter I"/>
    <property type="match status" value="1"/>
</dbReference>
<dbReference type="HOGENOM" id="CLU_024867_0_1_6"/>
<reference evidence="12 14" key="2">
    <citation type="submission" date="2015-05" db="EMBL/GenBank/DDBJ databases">
        <authorList>
            <person name="Goodhead I."/>
        </authorList>
    </citation>
    <scope>NUCLEOTIDE SEQUENCE [LARGE SCALE GENOMIC DNA]</scope>
    <source>
        <strain evidence="12">B4</strain>
        <strain evidence="14">morsitans</strain>
    </source>
</reference>
<feature type="transmembrane region" description="Helical" evidence="9">
    <location>
        <begin position="179"/>
        <end position="199"/>
    </location>
</feature>
<gene>
    <name evidence="12" type="primary">alsT</name>
    <name evidence="11" type="ordered locus">SG0408</name>
    <name evidence="12" type="ORF">SGGMMB4_01004</name>
</gene>
<feature type="transmembrane region" description="Helical" evidence="9">
    <location>
        <begin position="419"/>
        <end position="439"/>
    </location>
</feature>
<keyword evidence="6 9" id="KW-0769">Symport</keyword>
<dbReference type="OrthoDB" id="9806926at2"/>
<feature type="transmembrane region" description="Helical" evidence="9">
    <location>
        <begin position="392"/>
        <end position="413"/>
    </location>
</feature>
<feature type="transmembrane region" description="Helical" evidence="9">
    <location>
        <begin position="206"/>
        <end position="224"/>
    </location>
</feature>
<evidence type="ECO:0000313" key="14">
    <source>
        <dbReference type="Proteomes" id="UP000245838"/>
    </source>
</evidence>
<evidence type="ECO:0000256" key="8">
    <source>
        <dbReference type="ARBA" id="ARBA00023136"/>
    </source>
</evidence>
<keyword evidence="7 9" id="KW-1133">Transmembrane helix</keyword>
<dbReference type="eggNOG" id="COG1115">
    <property type="taxonomic scope" value="Bacteria"/>
</dbReference>
<dbReference type="GO" id="GO:0005886">
    <property type="term" value="C:plasma membrane"/>
    <property type="evidence" value="ECO:0007669"/>
    <property type="project" value="UniProtKB-SubCell"/>
</dbReference>
<dbReference type="Proteomes" id="UP000245838">
    <property type="component" value="Chromosome sggmmb4_Chromosome"/>
</dbReference>
<dbReference type="EMBL" id="AP008232">
    <property type="protein sequence ID" value="BAE73683.1"/>
    <property type="molecule type" value="Genomic_DNA"/>
</dbReference>
<evidence type="ECO:0000256" key="7">
    <source>
        <dbReference type="ARBA" id="ARBA00022989"/>
    </source>
</evidence>
<dbReference type="AlphaFoldDB" id="Q2NVZ2"/>
<keyword evidence="4" id="KW-1003">Cell membrane</keyword>
<dbReference type="PROSITE" id="PS00873">
    <property type="entry name" value="NA_ALANINE_SYMP"/>
    <property type="match status" value="1"/>
</dbReference>
<evidence type="ECO:0000256" key="6">
    <source>
        <dbReference type="ARBA" id="ARBA00022847"/>
    </source>
</evidence>
<dbReference type="Proteomes" id="UP000001932">
    <property type="component" value="Chromosome"/>
</dbReference>
<dbReference type="BioCyc" id="SGLO343509:SGP1_RS03775-MONOMER"/>